<evidence type="ECO:0000313" key="2">
    <source>
        <dbReference type="EMBL" id="VYT23227.1"/>
    </source>
</evidence>
<reference evidence="2" key="1">
    <citation type="submission" date="2019-11" db="EMBL/GenBank/DDBJ databases">
        <authorList>
            <person name="Feng L."/>
        </authorList>
    </citation>
    <scope>NUCLEOTIDE SEQUENCE</scope>
    <source>
        <strain evidence="2">CnexileLFYP112</strain>
    </source>
</reference>
<evidence type="ECO:0000256" key="1">
    <source>
        <dbReference type="SAM" id="SignalP"/>
    </source>
</evidence>
<proteinExistence type="predicted"/>
<name>A0A6N2V0X1_9FIRM</name>
<protein>
    <submittedName>
        <fullName evidence="2">Uncharacterized protein</fullName>
    </submittedName>
</protein>
<keyword evidence="1" id="KW-0732">Signal</keyword>
<feature type="signal peptide" evidence="1">
    <location>
        <begin position="1"/>
        <end position="26"/>
    </location>
</feature>
<dbReference type="AlphaFoldDB" id="A0A6N2V0X1"/>
<sequence length="88" mass="8937">MIWNKIVMTALTFVAIGLAHPSPCLANTTQVTIRAIESDGGKQEAGSYDKTGGIGLAPLIAVAGASSVACLTLAHRLGKGDDGEISDV</sequence>
<accession>A0A6N2V0X1</accession>
<feature type="chain" id="PRO_5026915190" evidence="1">
    <location>
        <begin position="27"/>
        <end position="88"/>
    </location>
</feature>
<organism evidence="2">
    <name type="scientific">[Clostridium] nexile</name>
    <dbReference type="NCBI Taxonomy" id="29361"/>
    <lineage>
        <taxon>Bacteria</taxon>
        <taxon>Bacillati</taxon>
        <taxon>Bacillota</taxon>
        <taxon>Clostridia</taxon>
        <taxon>Lachnospirales</taxon>
        <taxon>Lachnospiraceae</taxon>
        <taxon>Tyzzerella</taxon>
    </lineage>
</organism>
<gene>
    <name evidence="2" type="ORF">CNLFYP112_02384</name>
</gene>
<dbReference type="EMBL" id="CACRTG010000021">
    <property type="protein sequence ID" value="VYT23227.1"/>
    <property type="molecule type" value="Genomic_DNA"/>
</dbReference>